<gene>
    <name evidence="4" type="ORF">PCMG_00016</name>
    <name evidence="3" type="ORF">PSSM2_016</name>
</gene>
<feature type="region of interest" description="Disordered" evidence="1">
    <location>
        <begin position="239"/>
        <end position="270"/>
    </location>
</feature>
<evidence type="ECO:0000313" key="5">
    <source>
        <dbReference type="Proteomes" id="UP000000991"/>
    </source>
</evidence>
<organism evidence="3 5">
    <name type="scientific">Prochlorococcus phage P-SSM2</name>
    <dbReference type="NCBI Taxonomy" id="268746"/>
    <lineage>
        <taxon>Viruses</taxon>
        <taxon>Duplodnaviria</taxon>
        <taxon>Heunggongvirae</taxon>
        <taxon>Uroviricota</taxon>
        <taxon>Caudoviricetes</taxon>
        <taxon>Pantevenvirales</taxon>
        <taxon>Kyanoviridae</taxon>
        <taxon>Salacisavirus</taxon>
        <taxon>Salacisavirus pssm2</taxon>
    </lineage>
</organism>
<feature type="compositionally biased region" description="Low complexity" evidence="1">
    <location>
        <begin position="239"/>
        <end position="264"/>
    </location>
</feature>
<keyword evidence="2" id="KW-0812">Transmembrane</keyword>
<feature type="region of interest" description="Disordered" evidence="1">
    <location>
        <begin position="445"/>
        <end position="474"/>
    </location>
</feature>
<dbReference type="Proteomes" id="UP000013923">
    <property type="component" value="Genome"/>
</dbReference>
<reference evidence="3 5" key="3">
    <citation type="journal article" date="2010" name="Environ. Microbiol.">
        <title>Genomic analysis of oceanic cyanobacterial myoviruses compared with T4-like myoviruses from diverse hosts and environments.</title>
        <authorList>
            <person name="Sullivan M.B."/>
            <person name="Huang K.H."/>
            <person name="Ignacio-Espinoza J.C."/>
            <person name="Berlin A.M."/>
            <person name="Kelly L."/>
            <person name="Weigele P.R."/>
            <person name="DeFrancesco A.S."/>
            <person name="Kern S.E."/>
            <person name="Thompson L.R."/>
            <person name="Young S."/>
            <person name="Yandava C."/>
            <person name="Fu R."/>
            <person name="Krastins B."/>
            <person name="Chase M."/>
            <person name="Sarracino D."/>
            <person name="Osburne M.S."/>
            <person name="Henn M.R."/>
            <person name="Chisholm S.W."/>
        </authorList>
    </citation>
    <scope>NUCLEOTIDE SEQUENCE [LARGE SCALE GENOMIC DNA]</scope>
</reference>
<evidence type="ECO:0000256" key="2">
    <source>
        <dbReference type="SAM" id="Phobius"/>
    </source>
</evidence>
<feature type="transmembrane region" description="Helical" evidence="2">
    <location>
        <begin position="175"/>
        <end position="197"/>
    </location>
</feature>
<keyword evidence="5" id="KW-1185">Reference proteome</keyword>
<organismHost>
    <name type="scientific">Prochlorococcus</name>
    <dbReference type="NCBI Taxonomy" id="1218"/>
</organismHost>
<evidence type="ECO:0000313" key="3">
    <source>
        <dbReference type="EMBL" id="AAX44394.1"/>
    </source>
</evidence>
<reference evidence="4 6" key="2">
    <citation type="submission" date="2009-10" db="EMBL/GenBank/DDBJ databases">
        <title>The Genome Sequence of Prochlorococcus phage P-SSM2.</title>
        <authorList>
            <consortium name="The Broad Institute Genome Sequencing Platform"/>
            <person name="Henn M.R."/>
            <person name="Sullivan M.S."/>
            <person name="Osburne M.S."/>
            <person name="Levin J."/>
            <person name="Malboeuf C."/>
            <person name="Casali M."/>
            <person name="Russ C."/>
            <person name="Lennon N."/>
            <person name="Chapman S.B."/>
            <person name="Erlich R."/>
            <person name="Young S.K."/>
            <person name="Koehrsen M."/>
            <person name="Yandava C."/>
            <person name="Zeng Q."/>
            <person name="Alvarado L."/>
            <person name="Anderson S."/>
            <person name="Berlin A."/>
            <person name="Borenstein D."/>
            <person name="Chen Z."/>
            <person name="Engels R."/>
            <person name="Freedman E."/>
            <person name="Gellesch M."/>
            <person name="Goldberg J."/>
            <person name="Green L."/>
            <person name="Griggs A."/>
            <person name="Gujja S."/>
            <person name="Heilman E.R."/>
            <person name="Heiman D."/>
            <person name="Hepburn T."/>
            <person name="Howarth C."/>
            <person name="Jen D."/>
            <person name="Larson L."/>
            <person name="Lewis B."/>
            <person name="Mehta T."/>
            <person name="Park D."/>
            <person name="Pearson M."/>
            <person name="Richards J."/>
            <person name="Rizzolo K."/>
            <person name="Roberts A."/>
            <person name="Ryan E."/>
            <person name="Saif S."/>
            <person name="Shea T."/>
            <person name="Shenoy N."/>
            <person name="Sisk P."/>
            <person name="Stolte C."/>
            <person name="Sykes S."/>
            <person name="Walk T."/>
            <person name="White J."/>
            <person name="Yu Q."/>
            <person name="Coleman M.L."/>
            <person name="Huang K.H."/>
            <person name="Weigele P.R."/>
            <person name="DeFrancesco A.S."/>
            <person name="Kern S.E."/>
            <person name="Thompson L.R."/>
            <person name="Fu R."/>
            <person name="Hombeck B."/>
            <person name="Chisholm S.W."/>
            <person name="Haas B."/>
            <person name="Nusbaum C."/>
            <person name="Birren B."/>
        </authorList>
    </citation>
    <scope>NUCLEOTIDE SEQUENCE [LARGE SCALE GENOMIC DNA]</scope>
    <source>
        <strain evidence="4">P-SSM2</strain>
    </source>
</reference>
<protein>
    <submittedName>
        <fullName evidence="3">Uncharacterized protein</fullName>
    </submittedName>
</protein>
<sequence>MAEINSPISGGIRAVRRNVSSNIFTGGGVIKQKQDSVASNATFRNSVLLGNISKQVDNVSVQTGILNKALQVISANLATSSALDRKRQEANARREQQLIEGGLRDGKERAIENNIQKALMAPIKKIGAKVQLGLGKLINVFFILTGGWLINKTIDMLRALSGDNQEKFVKIRNDLIKGLLIITGTVALFTAAFGGLGLGLGKLGIALATVALGGMLGNPLMKLKNAIFGTANKAKDMVGGAAPSTTGGSKSTTTTPGKGNTKSGIKPKGGGLAAPSKFSLFITTMFGAKNVLEGKPFQYEVVDQGLGYGAASVGGMLGSKVPGPAWFKALAGVVTSIIFFNEGYKFRGGAQDAIGEKKLTELQEDLESGGISPGMMSPITDEDLLYDLVDQRPRREDFKIGGSGTREYKRALEEFEAANGARILELKGRVDAQKNETNIDPVEKQEAKIEPSTTKKEQTKNLSKELGSLEEPSPSIIPFPSGGEGADPNAVGGNVAAGGVGGGVPVIPASNKDNSYVFLAFKNYQVVPG</sequence>
<feature type="compositionally biased region" description="Basic and acidic residues" evidence="1">
    <location>
        <begin position="445"/>
        <end position="463"/>
    </location>
</feature>
<dbReference type="RefSeq" id="YP_214248.1">
    <property type="nucleotide sequence ID" value="NC_006883.2"/>
</dbReference>
<proteinExistence type="predicted"/>
<dbReference type="Proteomes" id="UP000000991">
    <property type="component" value="Segment"/>
</dbReference>
<evidence type="ECO:0000256" key="1">
    <source>
        <dbReference type="SAM" id="MobiDB-lite"/>
    </source>
</evidence>
<dbReference type="GeneID" id="3294265"/>
<dbReference type="KEGG" id="vg:3294265"/>
<evidence type="ECO:0000313" key="6">
    <source>
        <dbReference type="Proteomes" id="UP000013923"/>
    </source>
</evidence>
<reference evidence="3 5" key="1">
    <citation type="journal article" date="2005" name="PLoS Biol.">
        <title>Three Prochlorococcus cyanophage genomes: signature features and ecological interpretations.</title>
        <authorList>
            <person name="Sullivan M.B."/>
            <person name="Coleman M.L."/>
            <person name="Weigele P."/>
            <person name="Rohwer F."/>
            <person name="Chisholm S.W."/>
        </authorList>
    </citation>
    <scope>NUCLEOTIDE SEQUENCE</scope>
</reference>
<evidence type="ECO:0000313" key="4">
    <source>
        <dbReference type="EMBL" id="ACY75892.1"/>
    </source>
</evidence>
<feature type="transmembrane region" description="Helical" evidence="2">
    <location>
        <begin position="134"/>
        <end position="154"/>
    </location>
</feature>
<name>Q58MY8_BPPRM</name>
<dbReference type="EMBL" id="GU071092">
    <property type="protein sequence ID" value="ACY75892.1"/>
    <property type="molecule type" value="Genomic_DNA"/>
</dbReference>
<keyword evidence="2" id="KW-1133">Transmembrane helix</keyword>
<keyword evidence="2" id="KW-0472">Membrane</keyword>
<accession>Q58MY8</accession>
<dbReference type="EMBL" id="AY939844">
    <property type="protein sequence ID" value="AAX44394.1"/>
    <property type="molecule type" value="Genomic_DNA"/>
</dbReference>